<organism evidence="2 3">
    <name type="scientific">Gilvimarinus japonicus</name>
    <dbReference type="NCBI Taxonomy" id="1796469"/>
    <lineage>
        <taxon>Bacteria</taxon>
        <taxon>Pseudomonadati</taxon>
        <taxon>Pseudomonadota</taxon>
        <taxon>Gammaproteobacteria</taxon>
        <taxon>Cellvibrionales</taxon>
        <taxon>Cellvibrionaceae</taxon>
        <taxon>Gilvimarinus</taxon>
    </lineage>
</organism>
<name>A0ABV7HR53_9GAMM</name>
<feature type="signal peptide" evidence="1">
    <location>
        <begin position="1"/>
        <end position="27"/>
    </location>
</feature>
<dbReference type="SUPFAM" id="SSF53850">
    <property type="entry name" value="Periplasmic binding protein-like II"/>
    <property type="match status" value="1"/>
</dbReference>
<protein>
    <recommendedName>
        <fullName evidence="4">Solute-binding protein family 3/N-terminal domain-containing protein</fullName>
    </recommendedName>
</protein>
<dbReference type="RefSeq" id="WP_390403286.1">
    <property type="nucleotide sequence ID" value="NZ_AP031500.1"/>
</dbReference>
<comment type="caution">
    <text evidence="2">The sequence shown here is derived from an EMBL/GenBank/DDBJ whole genome shotgun (WGS) entry which is preliminary data.</text>
</comment>
<keyword evidence="1" id="KW-0732">Signal</keyword>
<evidence type="ECO:0000313" key="3">
    <source>
        <dbReference type="Proteomes" id="UP001595548"/>
    </source>
</evidence>
<proteinExistence type="predicted"/>
<evidence type="ECO:0000256" key="1">
    <source>
        <dbReference type="SAM" id="SignalP"/>
    </source>
</evidence>
<reference evidence="3" key="1">
    <citation type="journal article" date="2019" name="Int. J. Syst. Evol. Microbiol.">
        <title>The Global Catalogue of Microorganisms (GCM) 10K type strain sequencing project: providing services to taxonomists for standard genome sequencing and annotation.</title>
        <authorList>
            <consortium name="The Broad Institute Genomics Platform"/>
            <consortium name="The Broad Institute Genome Sequencing Center for Infectious Disease"/>
            <person name="Wu L."/>
            <person name="Ma J."/>
        </authorList>
    </citation>
    <scope>NUCLEOTIDE SEQUENCE [LARGE SCALE GENOMIC DNA]</scope>
    <source>
        <strain evidence="3">KCTC 52141</strain>
    </source>
</reference>
<dbReference type="EMBL" id="JBHRTL010000029">
    <property type="protein sequence ID" value="MFC3156242.1"/>
    <property type="molecule type" value="Genomic_DNA"/>
</dbReference>
<dbReference type="Proteomes" id="UP001595548">
    <property type="component" value="Unassembled WGS sequence"/>
</dbReference>
<keyword evidence="3" id="KW-1185">Reference proteome</keyword>
<evidence type="ECO:0000313" key="2">
    <source>
        <dbReference type="EMBL" id="MFC3156242.1"/>
    </source>
</evidence>
<sequence length="283" mass="31500">MLIMNNTLMRCMAVICLCLLGVASAEAAREQATEVPEYILWVGGNAPGRAEREAQVIAQALQRTEAQYGPYRLTVSHEASLGGDWRHLLTKGEQIHIVPTSYLSFPPEELTLIPVPIAGGKLGYRYVVVRRDRLSEFADVEHASELRKKLAGQGLYWPDMWVYEANELPVKGAEDLPALLQLLEKGEVDYLPLGVDEAESILDKYADDPNRFAIVPDLLIYYPLSSSPVVTNQRPELIARLNEGLEAMHADGSLQTSPSASFAPSRSRIIKLENPTRLFPVRY</sequence>
<evidence type="ECO:0008006" key="4">
    <source>
        <dbReference type="Google" id="ProtNLM"/>
    </source>
</evidence>
<feature type="chain" id="PRO_5046319928" description="Solute-binding protein family 3/N-terminal domain-containing protein" evidence="1">
    <location>
        <begin position="28"/>
        <end position="283"/>
    </location>
</feature>
<dbReference type="Gene3D" id="3.40.190.10">
    <property type="entry name" value="Periplasmic binding protein-like II"/>
    <property type="match status" value="2"/>
</dbReference>
<accession>A0ABV7HR53</accession>
<gene>
    <name evidence="2" type="ORF">ACFOEB_13610</name>
</gene>